<feature type="transmembrane region" description="Helical" evidence="1">
    <location>
        <begin position="571"/>
        <end position="597"/>
    </location>
</feature>
<protein>
    <recommendedName>
        <fullName evidence="2">Neurotransmitter-gated ion-channel ligand-binding domain-containing protein</fullName>
    </recommendedName>
</protein>
<dbReference type="InterPro" id="IPR038050">
    <property type="entry name" value="Neuro_actylchol_rec"/>
</dbReference>
<organism evidence="3 4">
    <name type="scientific">Methanoculleus frigidifontis</name>
    <dbReference type="NCBI Taxonomy" id="2584085"/>
    <lineage>
        <taxon>Archaea</taxon>
        <taxon>Methanobacteriati</taxon>
        <taxon>Methanobacteriota</taxon>
        <taxon>Stenosarchaea group</taxon>
        <taxon>Methanomicrobia</taxon>
        <taxon>Methanomicrobiales</taxon>
        <taxon>Methanomicrobiaceae</taxon>
        <taxon>Methanoculleus</taxon>
    </lineage>
</organism>
<feature type="domain" description="Neurotransmitter-gated ion-channel ligand-binding" evidence="2">
    <location>
        <begin position="331"/>
        <end position="508"/>
    </location>
</feature>
<gene>
    <name evidence="3" type="ORF">FGU65_08525</name>
</gene>
<reference evidence="3" key="1">
    <citation type="submission" date="2019-05" db="EMBL/GenBank/DDBJ databases">
        <title>Methanoculleus sp. FWC-SCC1, a methanogenic archaeon isolated from deep marine cold seep.</title>
        <authorList>
            <person name="Chen Y.-W."/>
            <person name="Chen S.-C."/>
            <person name="Teng N.-H."/>
            <person name="Lai M.-C."/>
        </authorList>
    </citation>
    <scope>NUCLEOTIDE SEQUENCE</scope>
    <source>
        <strain evidence="3">FWC-SCC1</strain>
    </source>
</reference>
<feature type="transmembrane region" description="Helical" evidence="1">
    <location>
        <begin position="618"/>
        <end position="636"/>
    </location>
</feature>
<accession>A0ABT8MAH1</accession>
<evidence type="ECO:0000313" key="4">
    <source>
        <dbReference type="Proteomes" id="UP001168338"/>
    </source>
</evidence>
<evidence type="ECO:0000256" key="1">
    <source>
        <dbReference type="SAM" id="Phobius"/>
    </source>
</evidence>
<keyword evidence="1" id="KW-0812">Transmembrane</keyword>
<dbReference type="PANTHER" id="PTHR18945">
    <property type="entry name" value="NEUROTRANSMITTER GATED ION CHANNEL"/>
    <property type="match status" value="1"/>
</dbReference>
<evidence type="ECO:0000259" key="2">
    <source>
        <dbReference type="Pfam" id="PF02931"/>
    </source>
</evidence>
<name>A0ABT8MAH1_9EURY</name>
<proteinExistence type="predicted"/>
<dbReference type="Proteomes" id="UP001168338">
    <property type="component" value="Unassembled WGS sequence"/>
</dbReference>
<sequence length="637" mass="71271">MHARTGWPVREQGARNSRARAVERTLLLALLLGVLVGAVSAQTQENAGIQELTGRIEPDQVIFFDLPGLQAEETLFIYANGTGGNLDPFLALPNTSLTRGEARREFDLEVNRSIAEGRDPLLVIPEIADRYFLAWDDDSGAGYDATVRYTIPADGDYRLLLFSSPAKENTFGTYRLLVGIDAPQVLSGQAEPTGAAIAVLDRGASEVGMAVQEVDGTLTANRTSTFYTVNPVTGGDTFYAFIEATSGNLIPVIVLRDFGGKPLSAAVPAGDGSTATLEYTFDDDSEGNEIEVFSRSLNGANTTGDYRLLVGLNVPAVLAGDAAPMGSRVLEEPIRVMVGFELDQITAVDQQAENFGVVGNIWMRWTDPALAFSPDECNCQFKVYRSIDEFVTAEGQRWPEFTLFNQQERRWTQNQYITVRPDGTATYYERFWTLLQAPDFNFRNYPFDTQDFYVRVDSLYPEEFYVYVPWEEKTAVGGQLGEEEWYITSYDTNISSVQINTQNSRYSFHFEAARHLTFYILRILVPILIIILLTYITFLLKDYGKRADIASANLLLFIAFNFTIADDLPRLGYLTFLDTILVTTFTITGATVAYNLYLRWLATERQKEIAERIDRFMVWSYPLAYITALTAIALLFP</sequence>
<dbReference type="CDD" id="cd18988">
    <property type="entry name" value="LGIC_ECD_bact"/>
    <property type="match status" value="1"/>
</dbReference>
<keyword evidence="4" id="KW-1185">Reference proteome</keyword>
<dbReference type="EMBL" id="VCYH01000005">
    <property type="protein sequence ID" value="MDN7024930.1"/>
    <property type="molecule type" value="Genomic_DNA"/>
</dbReference>
<evidence type="ECO:0000313" key="3">
    <source>
        <dbReference type="EMBL" id="MDN7024930.1"/>
    </source>
</evidence>
<keyword evidence="1" id="KW-0472">Membrane</keyword>
<dbReference type="SUPFAM" id="SSF63712">
    <property type="entry name" value="Nicotinic receptor ligand binding domain-like"/>
    <property type="match status" value="1"/>
</dbReference>
<dbReference type="InterPro" id="IPR006201">
    <property type="entry name" value="Neur_channel"/>
</dbReference>
<comment type="caution">
    <text evidence="3">The sequence shown here is derived from an EMBL/GenBank/DDBJ whole genome shotgun (WGS) entry which is preliminary data.</text>
</comment>
<dbReference type="Gene3D" id="2.70.170.10">
    <property type="entry name" value="Neurotransmitter-gated ion-channel ligand-binding domain"/>
    <property type="match status" value="1"/>
</dbReference>
<dbReference type="InterPro" id="IPR006202">
    <property type="entry name" value="Neur_chan_lig-bd"/>
</dbReference>
<keyword evidence="1" id="KW-1133">Transmembrane helix</keyword>
<feature type="transmembrane region" description="Helical" evidence="1">
    <location>
        <begin position="547"/>
        <end position="565"/>
    </location>
</feature>
<feature type="transmembrane region" description="Helical" evidence="1">
    <location>
        <begin position="519"/>
        <end position="540"/>
    </location>
</feature>
<dbReference type="Pfam" id="PF02931">
    <property type="entry name" value="Neur_chan_LBD"/>
    <property type="match status" value="1"/>
</dbReference>
<dbReference type="Gene3D" id="1.20.58.390">
    <property type="entry name" value="Neurotransmitter-gated ion-channel transmembrane domain"/>
    <property type="match status" value="1"/>
</dbReference>
<dbReference type="InterPro" id="IPR036734">
    <property type="entry name" value="Neur_chan_lig-bd_sf"/>
</dbReference>